<dbReference type="GeneID" id="82203261"/>
<comment type="caution">
    <text evidence="3">The sequence shown here is derived from an EMBL/GenBank/DDBJ whole genome shotgun (WGS) entry which is preliminary data.</text>
</comment>
<dbReference type="InterPro" id="IPR013099">
    <property type="entry name" value="K_chnl_dom"/>
</dbReference>
<gene>
    <name evidence="3" type="ORF">BO222_08795</name>
</gene>
<feature type="transmembrane region" description="Helical" evidence="1">
    <location>
        <begin position="48"/>
        <end position="69"/>
    </location>
</feature>
<name>A0A1U7NET1_9FIRM</name>
<evidence type="ECO:0000259" key="2">
    <source>
        <dbReference type="Pfam" id="PF07885"/>
    </source>
</evidence>
<organism evidence="3 4">
    <name type="scientific">Ileibacterium valens</name>
    <dbReference type="NCBI Taxonomy" id="1862668"/>
    <lineage>
        <taxon>Bacteria</taxon>
        <taxon>Bacillati</taxon>
        <taxon>Bacillota</taxon>
        <taxon>Erysipelotrichia</taxon>
        <taxon>Erysipelotrichales</taxon>
        <taxon>Erysipelotrichaceae</taxon>
        <taxon>Ileibacterium</taxon>
    </lineage>
</organism>
<sequence>MKNIELFSLVFRQTHMSRFLWGFLIFFLIACGLIWMTDPSITTYWDALWFGFMLVTTIGFGDYTVTFWVSRLIAVLLASYGILLSGFICGVGATYLFEKVRMGHEETVSEMVWQLEHLDKLSDDQIQKLKTKIQKSKSDENGPNIE</sequence>
<protein>
    <recommendedName>
        <fullName evidence="2">Potassium channel domain-containing protein</fullName>
    </recommendedName>
</protein>
<dbReference type="Gene3D" id="1.10.287.70">
    <property type="match status" value="1"/>
</dbReference>
<feature type="domain" description="Potassium channel" evidence="2">
    <location>
        <begin position="24"/>
        <end position="97"/>
    </location>
</feature>
<dbReference type="SUPFAM" id="SSF81324">
    <property type="entry name" value="Voltage-gated potassium channels"/>
    <property type="match status" value="1"/>
</dbReference>
<dbReference type="Pfam" id="PF07885">
    <property type="entry name" value="Ion_trans_2"/>
    <property type="match status" value="1"/>
</dbReference>
<reference evidence="3 4" key="1">
    <citation type="submission" date="2016-11" db="EMBL/GenBank/DDBJ databases">
        <title>Description of two novel members of the family Erysipelotrichaceae: Ileibacterium lipovorans gen. nov., sp. nov. and Dubosiella newyorkensis, gen. nov., sp. nov.</title>
        <authorList>
            <person name="Cox L.M."/>
            <person name="Sohn J."/>
            <person name="Tyrrell K.L."/>
            <person name="Citron D.M."/>
            <person name="Lawson P.A."/>
            <person name="Patel N.B."/>
            <person name="Iizumi T."/>
            <person name="Perez-Perez G.I."/>
            <person name="Goldstein E.J."/>
            <person name="Blaser M.J."/>
        </authorList>
    </citation>
    <scope>NUCLEOTIDE SEQUENCE [LARGE SCALE GENOMIC DNA]</scope>
    <source>
        <strain evidence="3 4">NYU-BL-A3</strain>
    </source>
</reference>
<keyword evidence="4" id="KW-1185">Reference proteome</keyword>
<dbReference type="PROSITE" id="PS51257">
    <property type="entry name" value="PROKAR_LIPOPROTEIN"/>
    <property type="match status" value="1"/>
</dbReference>
<evidence type="ECO:0000256" key="1">
    <source>
        <dbReference type="SAM" id="Phobius"/>
    </source>
</evidence>
<accession>A0A1U7NET1</accession>
<feature type="transmembrane region" description="Helical" evidence="1">
    <location>
        <begin position="75"/>
        <end position="97"/>
    </location>
</feature>
<dbReference type="EMBL" id="MPJW01000173">
    <property type="protein sequence ID" value="OLU38245.1"/>
    <property type="molecule type" value="Genomic_DNA"/>
</dbReference>
<dbReference type="OrthoDB" id="9810759at2"/>
<keyword evidence="1" id="KW-0812">Transmembrane</keyword>
<dbReference type="RefSeq" id="WP_075820281.1">
    <property type="nucleotide sequence ID" value="NZ_CAJUTZ010000130.1"/>
</dbReference>
<evidence type="ECO:0000313" key="4">
    <source>
        <dbReference type="Proteomes" id="UP000186341"/>
    </source>
</evidence>
<keyword evidence="1" id="KW-1133">Transmembrane helix</keyword>
<feature type="transmembrane region" description="Helical" evidence="1">
    <location>
        <begin position="19"/>
        <end position="36"/>
    </location>
</feature>
<dbReference type="Proteomes" id="UP000186341">
    <property type="component" value="Unassembled WGS sequence"/>
</dbReference>
<evidence type="ECO:0000313" key="3">
    <source>
        <dbReference type="EMBL" id="OLU38245.1"/>
    </source>
</evidence>
<proteinExistence type="predicted"/>
<dbReference type="AlphaFoldDB" id="A0A1U7NET1"/>
<keyword evidence="1" id="KW-0472">Membrane</keyword>